<gene>
    <name evidence="10" type="ORF">PEVE_00036359</name>
</gene>
<dbReference type="InterPro" id="IPR013099">
    <property type="entry name" value="K_chnl_dom"/>
</dbReference>
<dbReference type="Gene3D" id="1.10.287.70">
    <property type="match status" value="1"/>
</dbReference>
<keyword evidence="7" id="KW-0407">Ion channel</keyword>
<keyword evidence="4 8" id="KW-1133">Transmembrane helix</keyword>
<organism evidence="10 11">
    <name type="scientific">Porites evermanni</name>
    <dbReference type="NCBI Taxonomy" id="104178"/>
    <lineage>
        <taxon>Eukaryota</taxon>
        <taxon>Metazoa</taxon>
        <taxon>Cnidaria</taxon>
        <taxon>Anthozoa</taxon>
        <taxon>Hexacorallia</taxon>
        <taxon>Scleractinia</taxon>
        <taxon>Fungiina</taxon>
        <taxon>Poritidae</taxon>
        <taxon>Porites</taxon>
    </lineage>
</organism>
<evidence type="ECO:0000256" key="4">
    <source>
        <dbReference type="ARBA" id="ARBA00022989"/>
    </source>
</evidence>
<evidence type="ECO:0000256" key="7">
    <source>
        <dbReference type="ARBA" id="ARBA00023303"/>
    </source>
</evidence>
<feature type="transmembrane region" description="Helical" evidence="8">
    <location>
        <begin position="273"/>
        <end position="299"/>
    </location>
</feature>
<dbReference type="PRINTS" id="PR00169">
    <property type="entry name" value="KCHANNEL"/>
</dbReference>
<keyword evidence="3 8" id="KW-0812">Transmembrane</keyword>
<dbReference type="PANTHER" id="PTHR11537:SF252">
    <property type="entry name" value="POTASSIUM VOLTAGE-GATED CHANNEL PROTEIN SHAW"/>
    <property type="match status" value="1"/>
</dbReference>
<evidence type="ECO:0000256" key="6">
    <source>
        <dbReference type="ARBA" id="ARBA00023136"/>
    </source>
</evidence>
<evidence type="ECO:0000256" key="3">
    <source>
        <dbReference type="ARBA" id="ARBA00022692"/>
    </source>
</evidence>
<proteinExistence type="predicted"/>
<feature type="transmembrane region" description="Helical" evidence="8">
    <location>
        <begin position="447"/>
        <end position="470"/>
    </location>
</feature>
<feature type="domain" description="Potassium channel" evidence="9">
    <location>
        <begin position="214"/>
        <end position="295"/>
    </location>
</feature>
<dbReference type="Proteomes" id="UP001159427">
    <property type="component" value="Unassembled WGS sequence"/>
</dbReference>
<evidence type="ECO:0000313" key="11">
    <source>
        <dbReference type="Proteomes" id="UP001159427"/>
    </source>
</evidence>
<comment type="subcellular location">
    <subcellularLocation>
        <location evidence="1">Membrane</location>
        <topology evidence="1">Multi-pass membrane protein</topology>
    </subcellularLocation>
</comment>
<dbReference type="EMBL" id="CALNXI010000058">
    <property type="protein sequence ID" value="CAH3017251.1"/>
    <property type="molecule type" value="Genomic_DNA"/>
</dbReference>
<sequence>MKLRFLFMVYITVLVGQPCLVKSIFLPWLKSTNDSSDGFRIAKVLLELNKKIPGSPIGVKVPEMKNITSNISVDERCFGENDMPLSFAFHKNHPYTSFQDAREYMDVKGMFPSLLSNMLDYCCHGGAKKVKFAKLLRTPLEAEDRFLSENVNEYDFTFSIHAPSDVHSFRDYPFIPLVRAPSVVFLAYDGNERTSNTHAIATTIMKAWPIMVFILLTATFSGIIIWFLDHRQNPQEFPQSFKKGVWEGFWWALVTMTTVGYGDRSPKSTLGRVFCILWIITGLIIISIFIAMVTASLAATTHPHFPIHGSLIGVVNGSEEYQLGVLMNADMKIFPKIYDITSALLKSEIDGAFVDSFIITAHLNLIRNHPGIRIERTIEHPVTYGMVLAGNSSRMESCARRYVENYPRKVFQKIAEHLKPLKIPSDAISQEVKAAEGLFYEEGAFKMIVYSGTAILAVLFIAGLVYEFLAKKYLQPKRAREENNYLNVEMTKQTSTDGPPHQTEGDLDELLQDYKSFHDSWVERCKRLHGKPYGC</sequence>
<dbReference type="Pfam" id="PF07885">
    <property type="entry name" value="Ion_trans_2"/>
    <property type="match status" value="1"/>
</dbReference>
<keyword evidence="5" id="KW-0406">Ion transport</keyword>
<evidence type="ECO:0000259" key="9">
    <source>
        <dbReference type="Pfam" id="PF07885"/>
    </source>
</evidence>
<feature type="transmembrane region" description="Helical" evidence="8">
    <location>
        <begin position="207"/>
        <end position="228"/>
    </location>
</feature>
<keyword evidence="2" id="KW-0813">Transport</keyword>
<reference evidence="10 11" key="1">
    <citation type="submission" date="2022-05" db="EMBL/GenBank/DDBJ databases">
        <authorList>
            <consortium name="Genoscope - CEA"/>
            <person name="William W."/>
        </authorList>
    </citation>
    <scope>NUCLEOTIDE SEQUENCE [LARGE SCALE GENOMIC DNA]</scope>
</reference>
<comment type="caution">
    <text evidence="10">The sequence shown here is derived from an EMBL/GenBank/DDBJ whole genome shotgun (WGS) entry which is preliminary data.</text>
</comment>
<dbReference type="SUPFAM" id="SSF81324">
    <property type="entry name" value="Voltage-gated potassium channels"/>
    <property type="match status" value="1"/>
</dbReference>
<evidence type="ECO:0000256" key="5">
    <source>
        <dbReference type="ARBA" id="ARBA00023065"/>
    </source>
</evidence>
<accession>A0ABN8LNJ8</accession>
<protein>
    <recommendedName>
        <fullName evidence="9">Potassium channel domain-containing protein</fullName>
    </recommendedName>
</protein>
<evidence type="ECO:0000313" key="10">
    <source>
        <dbReference type="EMBL" id="CAH3017251.1"/>
    </source>
</evidence>
<evidence type="ECO:0000256" key="2">
    <source>
        <dbReference type="ARBA" id="ARBA00022448"/>
    </source>
</evidence>
<dbReference type="PANTHER" id="PTHR11537">
    <property type="entry name" value="VOLTAGE-GATED POTASSIUM CHANNEL"/>
    <property type="match status" value="1"/>
</dbReference>
<name>A0ABN8LNJ8_9CNID</name>
<keyword evidence="11" id="KW-1185">Reference proteome</keyword>
<dbReference type="InterPro" id="IPR028325">
    <property type="entry name" value="VG_K_chnl"/>
</dbReference>
<evidence type="ECO:0000256" key="1">
    <source>
        <dbReference type="ARBA" id="ARBA00004141"/>
    </source>
</evidence>
<evidence type="ECO:0000256" key="8">
    <source>
        <dbReference type="SAM" id="Phobius"/>
    </source>
</evidence>
<keyword evidence="6 8" id="KW-0472">Membrane</keyword>